<protein>
    <submittedName>
        <fullName evidence="1">Uncharacterized protein</fullName>
    </submittedName>
</protein>
<accession>A0A0H5Q6M5</accession>
<proteinExistence type="predicted"/>
<dbReference type="EMBL" id="LN853920">
    <property type="protein sequence ID" value="CRY97055.1"/>
    <property type="molecule type" value="Genomic_DNA"/>
</dbReference>
<geneLocation type="plasmid" evidence="1">
    <name>pRGFK1359</name>
</geneLocation>
<organism evidence="1">
    <name type="scientific">uncultured prokaryote</name>
    <dbReference type="NCBI Taxonomy" id="198431"/>
    <lineage>
        <taxon>unclassified sequences</taxon>
        <taxon>environmental samples</taxon>
    </lineage>
</organism>
<name>A0A0H5Q6M5_9ZZZZ</name>
<evidence type="ECO:0000313" key="1">
    <source>
        <dbReference type="EMBL" id="CRY97055.1"/>
    </source>
</evidence>
<reference evidence="1" key="2">
    <citation type="submission" date="2015-07" db="EMBL/GenBank/DDBJ databases">
        <title>Plasmids, circular viruses and viroids from rat gut.</title>
        <authorList>
            <person name="Jorgensen T.J."/>
            <person name="Hansen M.A."/>
            <person name="Xu Z."/>
            <person name="Tabak M.A."/>
            <person name="Sorensen S.J."/>
            <person name="Hansen L.H."/>
        </authorList>
    </citation>
    <scope>NUCLEOTIDE SEQUENCE</scope>
    <source>
        <plasmid evidence="1">pRGFK1359</plasmid>
    </source>
</reference>
<sequence length="80" mass="8197">MPFRSSGTTPDYISSPDMAAFTIGRVVIASLATGRPFTESCLLTQLAQIAAGDTKHIPAGVNAQMASGALQYLARVGGGL</sequence>
<keyword evidence="1" id="KW-0614">Plasmid</keyword>
<dbReference type="AlphaFoldDB" id="A0A0H5Q6M5"/>
<reference evidence="1" key="1">
    <citation type="submission" date="2015-06" db="EMBL/GenBank/DDBJ databases">
        <authorList>
            <person name="Joergensen T."/>
        </authorList>
    </citation>
    <scope>NUCLEOTIDE SEQUENCE</scope>
    <source>
        <plasmid evidence="1">pRGFK1359</plasmid>
    </source>
</reference>